<protein>
    <submittedName>
        <fullName evidence="1">Transcriptional modulator of MazE/toxin, MazF</fullName>
    </submittedName>
</protein>
<dbReference type="InterPro" id="IPR003477">
    <property type="entry name" value="PemK-like"/>
</dbReference>
<dbReference type="GO" id="GO:0004521">
    <property type="term" value="F:RNA endonuclease activity"/>
    <property type="evidence" value="ECO:0007669"/>
    <property type="project" value="TreeGrafter"/>
</dbReference>
<dbReference type="GO" id="GO:0003677">
    <property type="term" value="F:DNA binding"/>
    <property type="evidence" value="ECO:0007669"/>
    <property type="project" value="InterPro"/>
</dbReference>
<dbReference type="SUPFAM" id="SSF50118">
    <property type="entry name" value="Cell growth inhibitor/plasmid maintenance toxic component"/>
    <property type="match status" value="1"/>
</dbReference>
<dbReference type="InterPro" id="IPR011067">
    <property type="entry name" value="Plasmid_toxin/cell-grow_inhib"/>
</dbReference>
<dbReference type="GO" id="GO:0006402">
    <property type="term" value="P:mRNA catabolic process"/>
    <property type="evidence" value="ECO:0007669"/>
    <property type="project" value="TreeGrafter"/>
</dbReference>
<dbReference type="Pfam" id="PF02452">
    <property type="entry name" value="PemK_toxin"/>
    <property type="match status" value="1"/>
</dbReference>
<accession>A0A075FP17</accession>
<dbReference type="Gene3D" id="2.30.30.110">
    <property type="match status" value="1"/>
</dbReference>
<reference evidence="1" key="1">
    <citation type="journal article" date="2014" name="Genome Biol. Evol.">
        <title>Pangenome evidence for extensive interdomain horizontal transfer affecting lineage core and shell genes in uncultured planktonic thaumarchaeota and euryarchaeota.</title>
        <authorList>
            <person name="Deschamps P."/>
            <person name="Zivanovic Y."/>
            <person name="Moreira D."/>
            <person name="Rodriguez-Valera F."/>
            <person name="Lopez-Garcia P."/>
        </authorList>
    </citation>
    <scope>NUCLEOTIDE SEQUENCE</scope>
</reference>
<dbReference type="PANTHER" id="PTHR33988:SF2">
    <property type="entry name" value="ENDORIBONUCLEASE MAZF"/>
    <property type="match status" value="1"/>
</dbReference>
<dbReference type="AlphaFoldDB" id="A0A075FP17"/>
<sequence length="125" mass="13816">MTEPMVKRGDIVLVDLGDAPGESEQQTSRMKGKRPALVIQNNKQNKHATTTIVLTMSTRPRAPHIAVKVTPEESGMDRDSYINVTNVISIDQKEIIKKLGKVRFGSPEMGRLNHALRVQLGLDGD</sequence>
<evidence type="ECO:0000313" key="1">
    <source>
        <dbReference type="EMBL" id="AIE93385.1"/>
    </source>
</evidence>
<organism evidence="1">
    <name type="scientific">uncultured marine group II/III euryarchaeote AD1000_34_D01</name>
    <dbReference type="NCBI Taxonomy" id="1457757"/>
    <lineage>
        <taxon>Archaea</taxon>
        <taxon>Methanobacteriati</taxon>
        <taxon>Methanobacteriota</taxon>
        <taxon>environmental samples</taxon>
    </lineage>
</organism>
<proteinExistence type="predicted"/>
<name>A0A075FP17_9EURY</name>
<dbReference type="GO" id="GO:0016075">
    <property type="term" value="P:rRNA catabolic process"/>
    <property type="evidence" value="ECO:0007669"/>
    <property type="project" value="TreeGrafter"/>
</dbReference>
<dbReference type="EMBL" id="KF900392">
    <property type="protein sequence ID" value="AIE93385.1"/>
    <property type="molecule type" value="Genomic_DNA"/>
</dbReference>
<dbReference type="PANTHER" id="PTHR33988">
    <property type="entry name" value="ENDORIBONUCLEASE MAZF-RELATED"/>
    <property type="match status" value="1"/>
</dbReference>